<accession>A0A1B0ZTP7</accession>
<dbReference type="InterPro" id="IPR039650">
    <property type="entry name" value="HdrA-like"/>
</dbReference>
<evidence type="ECO:0000256" key="4">
    <source>
        <dbReference type="ARBA" id="ARBA00023004"/>
    </source>
</evidence>
<keyword evidence="5" id="KW-0411">Iron-sulfur</keyword>
<dbReference type="RefSeq" id="WP_065272370.1">
    <property type="nucleotide sequence ID" value="NZ_CP015124.1"/>
</dbReference>
<dbReference type="GO" id="GO:0016491">
    <property type="term" value="F:oxidoreductase activity"/>
    <property type="evidence" value="ECO:0007669"/>
    <property type="project" value="UniProtKB-KW"/>
</dbReference>
<sequence>MMAKPESDYDVVIAGGGAGGVGAALGAAQSGARVLLVEKYGFLGGAATNAQVLAYCGFYQQGPEPIKVVGGVADLVLDELRNLGLDCAPFQSPTTLNWIILLEPEAVKLALDRVLAAQGVDVLLHTRVAAVTRTSDRIEAVTLAGMDGRTRVVAEAFVDATGDANLSLVAGIPCRTGDTNGNLQAISAPIRIAGRDRSQPIDREAIKAAFARYRRNGRWPSARDDGGIYTEVPNTGEMWWMMFDHPMPDLSSASFSTAERAAREAAHDYVALLRSDVPGFENAYLVQTGPQIGIRESRHPAARYELTGEDIATGRQRDDEVAKAAWPMEDHTVPGQPIYTPVGGTGCASIPLDALRAKGVDNLYFAGRTIGADPMAYASIRVMGTAFATGEAAGRAAAAPGQGMGAQQEWRKLG</sequence>
<dbReference type="OrthoDB" id="9777740at2"/>
<keyword evidence="3" id="KW-0560">Oxidoreductase</keyword>
<dbReference type="Gene3D" id="3.50.50.60">
    <property type="entry name" value="FAD/NAD(P)-binding domain"/>
    <property type="match status" value="1"/>
</dbReference>
<dbReference type="PANTHER" id="PTHR43498">
    <property type="entry name" value="FERREDOXIN:COB-COM HETERODISULFIDE REDUCTASE SUBUNIT A"/>
    <property type="match status" value="1"/>
</dbReference>
<dbReference type="PANTHER" id="PTHR43498:SF1">
    <property type="entry name" value="COB--COM HETERODISULFIDE REDUCTASE IRON-SULFUR SUBUNIT A"/>
    <property type="match status" value="1"/>
</dbReference>
<proteinExistence type="predicted"/>
<dbReference type="EMBL" id="CP015124">
    <property type="protein sequence ID" value="ANP37562.1"/>
    <property type="molecule type" value="Genomic_DNA"/>
</dbReference>
<dbReference type="EMBL" id="JARCJK010000015">
    <property type="protein sequence ID" value="MDE4167885.1"/>
    <property type="molecule type" value="Genomic_DNA"/>
</dbReference>
<evidence type="ECO:0000313" key="8">
    <source>
        <dbReference type="Proteomes" id="UP000092565"/>
    </source>
</evidence>
<dbReference type="PATRIC" id="fig|60890.4.peg.2599"/>
<keyword evidence="2" id="KW-0479">Metal-binding</keyword>
<evidence type="ECO:0000256" key="2">
    <source>
        <dbReference type="ARBA" id="ARBA00022723"/>
    </source>
</evidence>
<reference evidence="7 9" key="2">
    <citation type="submission" date="2023-02" db="EMBL/GenBank/DDBJ databases">
        <title>Population genomics of bacteria associated with diatom.</title>
        <authorList>
            <person name="Xie J."/>
            <person name="Wang H."/>
        </authorList>
    </citation>
    <scope>NUCLEOTIDE SEQUENCE [LARGE SCALE GENOMIC DNA]</scope>
    <source>
        <strain evidence="7 9">PT47_8</strain>
    </source>
</reference>
<keyword evidence="8" id="KW-1185">Reference proteome</keyword>
<evidence type="ECO:0000313" key="6">
    <source>
        <dbReference type="EMBL" id="ANP37562.1"/>
    </source>
</evidence>
<evidence type="ECO:0000256" key="1">
    <source>
        <dbReference type="ARBA" id="ARBA00022485"/>
    </source>
</evidence>
<dbReference type="GO" id="GO:0046872">
    <property type="term" value="F:metal ion binding"/>
    <property type="evidence" value="ECO:0007669"/>
    <property type="project" value="UniProtKB-KW"/>
</dbReference>
<evidence type="ECO:0000313" key="7">
    <source>
        <dbReference type="EMBL" id="MDE4167885.1"/>
    </source>
</evidence>
<name>A0A1B0ZTP7_9RHOB</name>
<dbReference type="Pfam" id="PF12831">
    <property type="entry name" value="FAD_oxidored"/>
    <property type="match status" value="1"/>
</dbReference>
<reference evidence="6 8" key="1">
    <citation type="submission" date="2016-04" db="EMBL/GenBank/DDBJ databases">
        <authorList>
            <person name="Evans L.H."/>
            <person name="Alamgir A."/>
            <person name="Owens N."/>
            <person name="Weber N.D."/>
            <person name="Virtaneva K."/>
            <person name="Barbian K."/>
            <person name="Babar A."/>
            <person name="Rosenke K."/>
        </authorList>
    </citation>
    <scope>NUCLEOTIDE SEQUENCE [LARGE SCALE GENOMIC DNA]</scope>
    <source>
        <strain evidence="6 8">JL2886</strain>
    </source>
</reference>
<dbReference type="GO" id="GO:0051539">
    <property type="term" value="F:4 iron, 4 sulfur cluster binding"/>
    <property type="evidence" value="ECO:0007669"/>
    <property type="project" value="UniProtKB-KW"/>
</dbReference>
<dbReference type="Proteomes" id="UP000092565">
    <property type="component" value="Chromosome"/>
</dbReference>
<dbReference type="InterPro" id="IPR036188">
    <property type="entry name" value="FAD/NAD-bd_sf"/>
</dbReference>
<protein>
    <submittedName>
        <fullName evidence="7">FAD-dependent oxidoreductase</fullName>
    </submittedName>
</protein>
<dbReference type="AlphaFoldDB" id="A0A1B0ZTP7"/>
<dbReference type="Proteomes" id="UP001218364">
    <property type="component" value="Unassembled WGS sequence"/>
</dbReference>
<evidence type="ECO:0000256" key="3">
    <source>
        <dbReference type="ARBA" id="ARBA00023002"/>
    </source>
</evidence>
<keyword evidence="4" id="KW-0408">Iron</keyword>
<keyword evidence="1" id="KW-0004">4Fe-4S</keyword>
<organism evidence="6 8">
    <name type="scientific">Phaeobacter gallaeciensis</name>
    <dbReference type="NCBI Taxonomy" id="60890"/>
    <lineage>
        <taxon>Bacteria</taxon>
        <taxon>Pseudomonadati</taxon>
        <taxon>Pseudomonadota</taxon>
        <taxon>Alphaproteobacteria</taxon>
        <taxon>Rhodobacterales</taxon>
        <taxon>Roseobacteraceae</taxon>
        <taxon>Phaeobacter</taxon>
    </lineage>
</organism>
<evidence type="ECO:0000313" key="9">
    <source>
        <dbReference type="Proteomes" id="UP001218364"/>
    </source>
</evidence>
<gene>
    <name evidence="6" type="ORF">JL2886_02674</name>
    <name evidence="7" type="ORF">PXK24_19500</name>
</gene>
<evidence type="ECO:0000256" key="5">
    <source>
        <dbReference type="ARBA" id="ARBA00023014"/>
    </source>
</evidence>
<dbReference type="SUPFAM" id="SSF51905">
    <property type="entry name" value="FAD/NAD(P)-binding domain"/>
    <property type="match status" value="1"/>
</dbReference>